<accession>A0A4R5EL36</accession>
<protein>
    <submittedName>
        <fullName evidence="2">Uncharacterized protein</fullName>
    </submittedName>
</protein>
<feature type="signal peptide" evidence="1">
    <location>
        <begin position="1"/>
        <end position="21"/>
    </location>
</feature>
<dbReference type="AlphaFoldDB" id="A0A4R5EL36"/>
<keyword evidence="3" id="KW-1185">Reference proteome</keyword>
<evidence type="ECO:0000313" key="3">
    <source>
        <dbReference type="Proteomes" id="UP000294662"/>
    </source>
</evidence>
<proteinExistence type="predicted"/>
<organism evidence="2 3">
    <name type="scientific">Antarcticimicrobium sediminis</name>
    <dbReference type="NCBI Taxonomy" id="2546227"/>
    <lineage>
        <taxon>Bacteria</taxon>
        <taxon>Pseudomonadati</taxon>
        <taxon>Pseudomonadota</taxon>
        <taxon>Alphaproteobacteria</taxon>
        <taxon>Rhodobacterales</taxon>
        <taxon>Paracoccaceae</taxon>
        <taxon>Antarcticimicrobium</taxon>
    </lineage>
</organism>
<evidence type="ECO:0000256" key="1">
    <source>
        <dbReference type="SAM" id="SignalP"/>
    </source>
</evidence>
<dbReference type="EMBL" id="SMFP01000014">
    <property type="protein sequence ID" value="TDE35254.1"/>
    <property type="molecule type" value="Genomic_DNA"/>
</dbReference>
<name>A0A4R5EL36_9RHOB</name>
<gene>
    <name evidence="2" type="ORF">E1B25_17770</name>
</gene>
<keyword evidence="1" id="KW-0732">Signal</keyword>
<feature type="chain" id="PRO_5020983641" evidence="1">
    <location>
        <begin position="22"/>
        <end position="93"/>
    </location>
</feature>
<evidence type="ECO:0000313" key="2">
    <source>
        <dbReference type="EMBL" id="TDE35254.1"/>
    </source>
</evidence>
<reference evidence="2 3" key="1">
    <citation type="submission" date="2019-03" db="EMBL/GenBank/DDBJ databases">
        <authorList>
            <person name="Zhang S."/>
        </authorList>
    </citation>
    <scope>NUCLEOTIDE SEQUENCE [LARGE SCALE GENOMIC DNA]</scope>
    <source>
        <strain evidence="2 3">S4J41</strain>
    </source>
</reference>
<comment type="caution">
    <text evidence="2">The sequence shown here is derived from an EMBL/GenBank/DDBJ whole genome shotgun (WGS) entry which is preliminary data.</text>
</comment>
<dbReference type="OrthoDB" id="7274522at2"/>
<dbReference type="Proteomes" id="UP000294662">
    <property type="component" value="Unassembled WGS sequence"/>
</dbReference>
<sequence length="93" mass="10094">MSLKYPLSALVLALLALPALAQDPQPLTYAMFEAAVPHVDLETCPDSLPQQDSFCRASVKHSEIHVFAFSEYGDSPMIGFASFPADQLGLLLK</sequence>